<reference evidence="2" key="1">
    <citation type="submission" date="2016-10" db="EMBL/GenBank/DDBJ databases">
        <authorList>
            <person name="de Groot N.N."/>
        </authorList>
    </citation>
    <scope>NUCLEOTIDE SEQUENCE</scope>
</reference>
<keyword evidence="1" id="KW-0812">Transmembrane</keyword>
<dbReference type="Pfam" id="PF07963">
    <property type="entry name" value="N_methyl"/>
    <property type="match status" value="1"/>
</dbReference>
<dbReference type="NCBIfam" id="TIGR02532">
    <property type="entry name" value="IV_pilin_GFxxxE"/>
    <property type="match status" value="1"/>
</dbReference>
<dbReference type="AlphaFoldDB" id="A0A1W1D505"/>
<sequence length="172" mass="20218">MKRDGFTLIELLIAVSILSLMMVFLYQSTASLNKSNAFYKKKIEALLHHQKIKKTILLDYTLANSIKILPQEKDEDVVFLQTRHSIHKNYNPYIAYIKKHSKLYRLESLTPFSKYPLSEENHFIVDFLGKVNSFRVYKSKKEDTNQTSTTYLLHIDFQKANDILMKLKPLNE</sequence>
<keyword evidence="1" id="KW-0472">Membrane</keyword>
<keyword evidence="1" id="KW-1133">Transmembrane helix</keyword>
<name>A0A1W1D505_9ZZZZ</name>
<gene>
    <name evidence="2" type="ORF">MNB_SM-3-51</name>
</gene>
<protein>
    <recommendedName>
        <fullName evidence="3">Type II secretion system protein J</fullName>
    </recommendedName>
</protein>
<organism evidence="2">
    <name type="scientific">hydrothermal vent metagenome</name>
    <dbReference type="NCBI Taxonomy" id="652676"/>
    <lineage>
        <taxon>unclassified sequences</taxon>
        <taxon>metagenomes</taxon>
        <taxon>ecological metagenomes</taxon>
    </lineage>
</organism>
<evidence type="ECO:0008006" key="3">
    <source>
        <dbReference type="Google" id="ProtNLM"/>
    </source>
</evidence>
<dbReference type="EMBL" id="FPHP01000042">
    <property type="protein sequence ID" value="SFV75496.1"/>
    <property type="molecule type" value="Genomic_DNA"/>
</dbReference>
<dbReference type="InterPro" id="IPR012902">
    <property type="entry name" value="N_methyl_site"/>
</dbReference>
<evidence type="ECO:0000256" key="1">
    <source>
        <dbReference type="SAM" id="Phobius"/>
    </source>
</evidence>
<accession>A0A1W1D505</accession>
<proteinExistence type="predicted"/>
<evidence type="ECO:0000313" key="2">
    <source>
        <dbReference type="EMBL" id="SFV75496.1"/>
    </source>
</evidence>
<feature type="transmembrane region" description="Helical" evidence="1">
    <location>
        <begin position="6"/>
        <end position="26"/>
    </location>
</feature>